<keyword evidence="3" id="KW-0282">Flagellum</keyword>
<dbReference type="PANTHER" id="PTHR31180">
    <property type="entry name" value="CILIA- AND FLAGELLA-ASSOCIATED PROTEIN 107-RELATED"/>
    <property type="match status" value="1"/>
</dbReference>
<evidence type="ECO:0000256" key="6">
    <source>
        <dbReference type="ARBA" id="ARBA00023273"/>
    </source>
</evidence>
<dbReference type="Proteomes" id="UP000886700">
    <property type="component" value="Unplaced"/>
</dbReference>
<comment type="subcellular location">
    <subcellularLocation>
        <location evidence="1">Cytoplasm</location>
        <location evidence="1">Cytoskeleton</location>
        <location evidence="1">Flagellum axoneme</location>
    </subcellularLocation>
</comment>
<dbReference type="InterPro" id="IPR037662">
    <property type="entry name" value="CFAP68/107"/>
</dbReference>
<dbReference type="CTD" id="64776"/>
<organism evidence="9 10">
    <name type="scientific">Mesocricetus auratus</name>
    <name type="common">Golden hamster</name>
    <dbReference type="NCBI Taxonomy" id="10036"/>
    <lineage>
        <taxon>Eukaryota</taxon>
        <taxon>Metazoa</taxon>
        <taxon>Chordata</taxon>
        <taxon>Craniata</taxon>
        <taxon>Vertebrata</taxon>
        <taxon>Euteleostomi</taxon>
        <taxon>Mammalia</taxon>
        <taxon>Eutheria</taxon>
        <taxon>Euarchontoglires</taxon>
        <taxon>Glires</taxon>
        <taxon>Rodentia</taxon>
        <taxon>Myomorpha</taxon>
        <taxon>Muroidea</taxon>
        <taxon>Cricetidae</taxon>
        <taxon>Cricetinae</taxon>
        <taxon>Mesocricetus</taxon>
    </lineage>
</organism>
<dbReference type="PANTHER" id="PTHR31180:SF3">
    <property type="entry name" value="EXPRESSED SEQUENCE EH456644"/>
    <property type="match status" value="1"/>
</dbReference>
<evidence type="ECO:0000256" key="5">
    <source>
        <dbReference type="ARBA" id="ARBA00023212"/>
    </source>
</evidence>
<comment type="function">
    <text evidence="7">Microtubule inner protein (MIP) part of the dynein-decorated doublet microtubules (DMTs) in cilia axoneme, which is required for motile cilia beating.</text>
</comment>
<sequence length="138" mass="15911">MNMEQPHKNFCVSLRLSNKSMYSPSSYSSILQRQNLACFLRNPHYGSLINADGHGEVWTDWNNMSKFFQYGWRCSTNENSYSNCTLIGNWNQERYDIKNIVKPKPLPSQDLSERLIGSLAISLSWILLTSNAQKSQLL</sequence>
<dbReference type="RefSeq" id="XP_021082471.1">
    <property type="nucleotide sequence ID" value="XM_021226812.2"/>
</dbReference>
<proteinExistence type="predicted"/>
<evidence type="ECO:0000313" key="9">
    <source>
        <dbReference type="Proteomes" id="UP000886700"/>
    </source>
</evidence>
<gene>
    <name evidence="10" type="primary">CUNH11orf1</name>
</gene>
<keyword evidence="6" id="KW-0966">Cell projection</keyword>
<evidence type="ECO:0000256" key="4">
    <source>
        <dbReference type="ARBA" id="ARBA00023069"/>
    </source>
</evidence>
<evidence type="ECO:0000256" key="8">
    <source>
        <dbReference type="ARBA" id="ARBA00046435"/>
    </source>
</evidence>
<evidence type="ECO:0000256" key="3">
    <source>
        <dbReference type="ARBA" id="ARBA00022846"/>
    </source>
</evidence>
<dbReference type="GO" id="GO:0005634">
    <property type="term" value="C:nucleus"/>
    <property type="evidence" value="ECO:0007669"/>
    <property type="project" value="InterPro"/>
</dbReference>
<keyword evidence="9" id="KW-1185">Reference proteome</keyword>
<evidence type="ECO:0000256" key="2">
    <source>
        <dbReference type="ARBA" id="ARBA00022490"/>
    </source>
</evidence>
<evidence type="ECO:0000256" key="7">
    <source>
        <dbReference type="ARBA" id="ARBA00035003"/>
    </source>
</evidence>
<dbReference type="GeneID" id="101828532"/>
<dbReference type="InterPro" id="IPR009524">
    <property type="entry name" value="CFAP68"/>
</dbReference>
<keyword evidence="4" id="KW-0969">Cilium</keyword>
<keyword evidence="5" id="KW-0206">Cytoskeleton</keyword>
<accession>A0A3Q0CP65</accession>
<name>A0A3Q0CP65_MESAU</name>
<reference evidence="10" key="1">
    <citation type="submission" date="2025-08" db="UniProtKB">
        <authorList>
            <consortium name="RefSeq"/>
        </authorList>
    </citation>
    <scope>IDENTIFICATION</scope>
    <source>
        <tissue evidence="10">Liver</tissue>
    </source>
</reference>
<protein>
    <submittedName>
        <fullName evidence="10">UPF0686 protein C11orf1 homolog isoform X5</fullName>
    </submittedName>
</protein>
<dbReference type="Pfam" id="PF06608">
    <property type="entry name" value="CFAP68"/>
    <property type="match status" value="1"/>
</dbReference>
<evidence type="ECO:0000313" key="10">
    <source>
        <dbReference type="RefSeq" id="XP_021082471.1"/>
    </source>
</evidence>
<keyword evidence="2" id="KW-0963">Cytoplasm</keyword>
<dbReference type="AlphaFoldDB" id="A0A3Q0CP65"/>
<evidence type="ECO:0000256" key="1">
    <source>
        <dbReference type="ARBA" id="ARBA00004611"/>
    </source>
</evidence>
<comment type="subunit">
    <text evidence="8">Microtubule inner protein component of sperm flagellar doublet microtubules.</text>
</comment>
<dbReference type="GO" id="GO:0030317">
    <property type="term" value="P:flagellated sperm motility"/>
    <property type="evidence" value="ECO:0007669"/>
    <property type="project" value="InterPro"/>
</dbReference>
<dbReference type="GO" id="GO:0005930">
    <property type="term" value="C:axoneme"/>
    <property type="evidence" value="ECO:0007669"/>
    <property type="project" value="UniProtKB-ARBA"/>
</dbReference>